<dbReference type="AlphaFoldDB" id="K8ED51"/>
<dbReference type="EMBL" id="FO082275">
    <property type="protein sequence ID" value="CCO15906.1"/>
    <property type="molecule type" value="Genomic_DNA"/>
</dbReference>
<dbReference type="GO" id="GO:0006281">
    <property type="term" value="P:DNA repair"/>
    <property type="evidence" value="ECO:0007669"/>
    <property type="project" value="InterPro"/>
</dbReference>
<dbReference type="STRING" id="41875.K8ED51"/>
<dbReference type="CDD" id="cd04479">
    <property type="entry name" value="RPA3"/>
    <property type="match status" value="1"/>
</dbReference>
<dbReference type="GO" id="GO:0006260">
    <property type="term" value="P:DNA replication"/>
    <property type="evidence" value="ECO:0007669"/>
    <property type="project" value="InterPro"/>
</dbReference>
<dbReference type="Gene3D" id="2.40.50.140">
    <property type="entry name" value="Nucleic acid-binding proteins"/>
    <property type="match status" value="1"/>
</dbReference>
<dbReference type="PANTHER" id="PTHR47058:SF3">
    <property type="entry name" value="REPLICATION PROTEIN A 14 KDA SUBUNIT A-RELATED"/>
    <property type="match status" value="1"/>
</dbReference>
<evidence type="ECO:0000313" key="4">
    <source>
        <dbReference type="EMBL" id="CCO15906.1"/>
    </source>
</evidence>
<dbReference type="GO" id="GO:0003677">
    <property type="term" value="F:DNA binding"/>
    <property type="evidence" value="ECO:0007669"/>
    <property type="project" value="InterPro"/>
</dbReference>
<reference evidence="4 5" key="1">
    <citation type="submission" date="2011-10" db="EMBL/GenBank/DDBJ databases">
        <authorList>
            <person name="Genoscope - CEA"/>
        </authorList>
    </citation>
    <scope>NUCLEOTIDE SEQUENCE [LARGE SCALE GENOMIC DNA]</scope>
    <source>
        <strain evidence="4 5">RCC 1105</strain>
    </source>
</reference>
<comment type="subcellular location">
    <subcellularLocation>
        <location evidence="1">Nucleus</location>
    </subcellularLocation>
</comment>
<evidence type="ECO:0000313" key="5">
    <source>
        <dbReference type="Proteomes" id="UP000198341"/>
    </source>
</evidence>
<dbReference type="SUPFAM" id="SSF50249">
    <property type="entry name" value="Nucleic acid-binding proteins"/>
    <property type="match status" value="1"/>
</dbReference>
<dbReference type="Proteomes" id="UP000198341">
    <property type="component" value="Chromosome 4"/>
</dbReference>
<dbReference type="Pfam" id="PF08661">
    <property type="entry name" value="Rep_fac-A_3"/>
    <property type="match status" value="1"/>
</dbReference>
<accession>K8ED51</accession>
<dbReference type="GO" id="GO:0031981">
    <property type="term" value="C:nuclear lumen"/>
    <property type="evidence" value="ECO:0007669"/>
    <property type="project" value="UniProtKB-ARBA"/>
</dbReference>
<evidence type="ECO:0000256" key="3">
    <source>
        <dbReference type="ARBA" id="ARBA00023242"/>
    </source>
</evidence>
<gene>
    <name evidence="4" type="ORF">Bathy04g02880</name>
</gene>
<dbReference type="RefSeq" id="XP_007513381.1">
    <property type="nucleotide sequence ID" value="XM_007513319.1"/>
</dbReference>
<evidence type="ECO:0000256" key="2">
    <source>
        <dbReference type="ARBA" id="ARBA00009761"/>
    </source>
</evidence>
<dbReference type="eggNOG" id="ENOG502S57Y">
    <property type="taxonomic scope" value="Eukaryota"/>
</dbReference>
<evidence type="ECO:0008006" key="6">
    <source>
        <dbReference type="Google" id="ProtNLM"/>
    </source>
</evidence>
<sequence length="116" mass="12316">MTTTNIDISAPKPKVNGEQMGLFSGKTVQLVLETTSNSEGGSVLKGKAADGMEVTAHLDQSLGAAPRSRFIEVEGVVTGPQEIKATNVASFGESVDLFAYNEMCKMLHAKGREMIL</sequence>
<dbReference type="InterPro" id="IPR012340">
    <property type="entry name" value="NA-bd_OB-fold"/>
</dbReference>
<dbReference type="InterPro" id="IPR013970">
    <property type="entry name" value="Rfa2"/>
</dbReference>
<dbReference type="PANTHER" id="PTHR47058">
    <property type="entry name" value="REPLICATION PROTEIN A 14 KDA SUBUNIT A-RELATED"/>
    <property type="match status" value="1"/>
</dbReference>
<comment type="similarity">
    <text evidence="2">Belongs to the replication factor A protein 3 family.</text>
</comment>
<dbReference type="KEGG" id="bpg:Bathy04g02880"/>
<dbReference type="GeneID" id="19016314"/>
<protein>
    <recommendedName>
        <fullName evidence="6">Replication factor A protein 3</fullName>
    </recommendedName>
</protein>
<keyword evidence="3" id="KW-0539">Nucleus</keyword>
<dbReference type="GO" id="GO:0006310">
    <property type="term" value="P:DNA recombination"/>
    <property type="evidence" value="ECO:0007669"/>
    <property type="project" value="InterPro"/>
</dbReference>
<organism evidence="4 5">
    <name type="scientific">Bathycoccus prasinos</name>
    <dbReference type="NCBI Taxonomy" id="41875"/>
    <lineage>
        <taxon>Eukaryota</taxon>
        <taxon>Viridiplantae</taxon>
        <taxon>Chlorophyta</taxon>
        <taxon>Mamiellophyceae</taxon>
        <taxon>Mamiellales</taxon>
        <taxon>Bathycoccaceae</taxon>
        <taxon>Bathycoccus</taxon>
    </lineage>
</organism>
<proteinExistence type="inferred from homology"/>
<name>K8ED51_9CHLO</name>
<evidence type="ECO:0000256" key="1">
    <source>
        <dbReference type="ARBA" id="ARBA00004123"/>
    </source>
</evidence>
<dbReference type="OrthoDB" id="188186at2759"/>
<keyword evidence="5" id="KW-1185">Reference proteome</keyword>